<comment type="subcellular location">
    <subcellularLocation>
        <location evidence="1">Membrane</location>
        <topology evidence="1">Multi-pass membrane protein</topology>
    </subcellularLocation>
</comment>
<evidence type="ECO:0000256" key="3">
    <source>
        <dbReference type="ARBA" id="ARBA00022692"/>
    </source>
</evidence>
<dbReference type="InterPro" id="IPR018108">
    <property type="entry name" value="MCP_transmembrane"/>
</dbReference>
<dbReference type="InParanoid" id="A0A1E7FLG8"/>
<evidence type="ECO:0000256" key="4">
    <source>
        <dbReference type="ARBA" id="ARBA00022737"/>
    </source>
</evidence>
<dbReference type="KEGG" id="fcy:FRACYDRAFT_168527"/>
<dbReference type="GO" id="GO:0016020">
    <property type="term" value="C:membrane"/>
    <property type="evidence" value="ECO:0007669"/>
    <property type="project" value="UniProtKB-SubCell"/>
</dbReference>
<dbReference type="AlphaFoldDB" id="A0A1E7FLG8"/>
<dbReference type="OrthoDB" id="270584at2759"/>
<keyword evidence="4" id="KW-0677">Repeat</keyword>
<dbReference type="Pfam" id="PF00153">
    <property type="entry name" value="Mito_carr"/>
    <property type="match status" value="2"/>
</dbReference>
<comment type="similarity">
    <text evidence="7">Belongs to the mitochondrial carrier (TC 2.A.29) family.</text>
</comment>
<dbReference type="PRINTS" id="PR00926">
    <property type="entry name" value="MITOCARRIER"/>
</dbReference>
<evidence type="ECO:0000256" key="5">
    <source>
        <dbReference type="ARBA" id="ARBA00023136"/>
    </source>
</evidence>
<dbReference type="GO" id="GO:0055085">
    <property type="term" value="P:transmembrane transport"/>
    <property type="evidence" value="ECO:0007669"/>
    <property type="project" value="InterPro"/>
</dbReference>
<protein>
    <submittedName>
        <fullName evidence="8">Mitochondrial carrier</fullName>
    </submittedName>
</protein>
<dbReference type="Proteomes" id="UP000095751">
    <property type="component" value="Unassembled WGS sequence"/>
</dbReference>
<evidence type="ECO:0000256" key="7">
    <source>
        <dbReference type="RuleBase" id="RU000488"/>
    </source>
</evidence>
<dbReference type="PANTHER" id="PTHR24089">
    <property type="entry name" value="SOLUTE CARRIER FAMILY 25"/>
    <property type="match status" value="1"/>
</dbReference>
<feature type="repeat" description="Solcar" evidence="6">
    <location>
        <begin position="1"/>
        <end position="88"/>
    </location>
</feature>
<feature type="repeat" description="Solcar" evidence="6">
    <location>
        <begin position="101"/>
        <end position="186"/>
    </location>
</feature>
<accession>A0A1E7FLG8</accession>
<dbReference type="InterPro" id="IPR023395">
    <property type="entry name" value="MCP_dom_sf"/>
</dbReference>
<evidence type="ECO:0000256" key="1">
    <source>
        <dbReference type="ARBA" id="ARBA00004141"/>
    </source>
</evidence>
<evidence type="ECO:0000313" key="9">
    <source>
        <dbReference type="Proteomes" id="UP000095751"/>
    </source>
</evidence>
<dbReference type="InterPro" id="IPR002067">
    <property type="entry name" value="MCP"/>
</dbReference>
<dbReference type="Gene3D" id="1.50.40.10">
    <property type="entry name" value="Mitochondrial carrier domain"/>
    <property type="match status" value="1"/>
</dbReference>
<keyword evidence="2 7" id="KW-0813">Transport</keyword>
<keyword evidence="3 6" id="KW-0812">Transmembrane</keyword>
<gene>
    <name evidence="8" type="ORF">FRACYDRAFT_168527</name>
</gene>
<organism evidence="8 9">
    <name type="scientific">Fragilariopsis cylindrus CCMP1102</name>
    <dbReference type="NCBI Taxonomy" id="635003"/>
    <lineage>
        <taxon>Eukaryota</taxon>
        <taxon>Sar</taxon>
        <taxon>Stramenopiles</taxon>
        <taxon>Ochrophyta</taxon>
        <taxon>Bacillariophyta</taxon>
        <taxon>Bacillariophyceae</taxon>
        <taxon>Bacillariophycidae</taxon>
        <taxon>Bacillariales</taxon>
        <taxon>Bacillariaceae</taxon>
        <taxon>Fragilariopsis</taxon>
    </lineage>
</organism>
<keyword evidence="5 6" id="KW-0472">Membrane</keyword>
<keyword evidence="9" id="KW-1185">Reference proteome</keyword>
<sequence length="186" mass="20548">MAGAFARTITAPIERIKLMLQLQGSLSSSNINIINNNNQQLNSWTVCRHIYTTEGGLTAFWRGNTPNVLRHAGGAALNFMLMDWYKSKSIIIISPIIAMTRQIISAFLSGGLAGGTTTTLLYPIEFMRTRLALDTGSSNRVYPRGMRDVFHSIWKTDGIRGMYQGYGIALTGIIIYRALHLGGYDA</sequence>
<name>A0A1E7FLG8_9STRA</name>
<dbReference type="PROSITE" id="PS50920">
    <property type="entry name" value="SOLCAR"/>
    <property type="match status" value="2"/>
</dbReference>
<dbReference type="SUPFAM" id="SSF103506">
    <property type="entry name" value="Mitochondrial carrier"/>
    <property type="match status" value="1"/>
</dbReference>
<reference evidence="8 9" key="1">
    <citation type="submission" date="2016-09" db="EMBL/GenBank/DDBJ databases">
        <title>Extensive genetic diversity and differential bi-allelic expression allows diatom success in the polar Southern Ocean.</title>
        <authorList>
            <consortium name="DOE Joint Genome Institute"/>
            <person name="Mock T."/>
            <person name="Otillar R.P."/>
            <person name="Strauss J."/>
            <person name="Dupont C."/>
            <person name="Frickenhaus S."/>
            <person name="Maumus F."/>
            <person name="Mcmullan M."/>
            <person name="Sanges R."/>
            <person name="Schmutz J."/>
            <person name="Toseland A."/>
            <person name="Valas R."/>
            <person name="Veluchamy A."/>
            <person name="Ward B.J."/>
            <person name="Allen A."/>
            <person name="Barry K."/>
            <person name="Falciatore A."/>
            <person name="Ferrante M."/>
            <person name="Fortunato A.E."/>
            <person name="Gloeckner G."/>
            <person name="Gruber A."/>
            <person name="Hipkin R."/>
            <person name="Janech M."/>
            <person name="Kroth P."/>
            <person name="Leese F."/>
            <person name="Lindquist E."/>
            <person name="Lyon B.R."/>
            <person name="Martin J."/>
            <person name="Mayer C."/>
            <person name="Parker M."/>
            <person name="Quesneville H."/>
            <person name="Raymond J."/>
            <person name="Uhlig C."/>
            <person name="Valentin K.U."/>
            <person name="Worden A.Z."/>
            <person name="Armbrust E.V."/>
            <person name="Bowler C."/>
            <person name="Green B."/>
            <person name="Moulton V."/>
            <person name="Van Oosterhout C."/>
            <person name="Grigoriev I."/>
        </authorList>
    </citation>
    <scope>NUCLEOTIDE SEQUENCE [LARGE SCALE GENOMIC DNA]</scope>
    <source>
        <strain evidence="8 9">CCMP1102</strain>
    </source>
</reference>
<evidence type="ECO:0000313" key="8">
    <source>
        <dbReference type="EMBL" id="OEU19010.1"/>
    </source>
</evidence>
<proteinExistence type="inferred from homology"/>
<evidence type="ECO:0000256" key="2">
    <source>
        <dbReference type="ARBA" id="ARBA00022448"/>
    </source>
</evidence>
<evidence type="ECO:0000256" key="6">
    <source>
        <dbReference type="PROSITE-ProRule" id="PRU00282"/>
    </source>
</evidence>
<dbReference type="EMBL" id="KV784356">
    <property type="protein sequence ID" value="OEU19010.1"/>
    <property type="molecule type" value="Genomic_DNA"/>
</dbReference>